<name>A0A926F2L2_9FIRM</name>
<dbReference type="InterPro" id="IPR005216">
    <property type="entry name" value="Citrate_lyase_ligase"/>
</dbReference>
<dbReference type="GO" id="GO:0016779">
    <property type="term" value="F:nucleotidyltransferase activity"/>
    <property type="evidence" value="ECO:0007669"/>
    <property type="project" value="UniProtKB-KW"/>
</dbReference>
<dbReference type="PROSITE" id="PS51186">
    <property type="entry name" value="GNAT"/>
    <property type="match status" value="1"/>
</dbReference>
<dbReference type="InterPro" id="IPR013166">
    <property type="entry name" value="Citrate_lyase_ligase_C"/>
</dbReference>
<dbReference type="PANTHER" id="PTHR40599">
    <property type="entry name" value="[CITRATE [PRO-3S]-LYASE] LIGASE"/>
    <property type="match status" value="1"/>
</dbReference>
<accession>A0A926F2L2</accession>
<dbReference type="Proteomes" id="UP000601522">
    <property type="component" value="Unassembled WGS sequence"/>
</dbReference>
<protein>
    <submittedName>
        <fullName evidence="4">Adenylyltransferase/cytidyltransferase family protein</fullName>
    </submittedName>
</protein>
<dbReference type="SUPFAM" id="SSF55729">
    <property type="entry name" value="Acyl-CoA N-acyltransferases (Nat)"/>
    <property type="match status" value="1"/>
</dbReference>
<dbReference type="Gene3D" id="3.40.50.620">
    <property type="entry name" value="HUPs"/>
    <property type="match status" value="1"/>
</dbReference>
<dbReference type="InterPro" id="IPR004821">
    <property type="entry name" value="Cyt_trans-like"/>
</dbReference>
<dbReference type="AlphaFoldDB" id="A0A926F2L2"/>
<keyword evidence="4" id="KW-0808">Transferase</keyword>
<dbReference type="Pfam" id="PF08218">
    <property type="entry name" value="Citrate_ly_lig"/>
    <property type="match status" value="1"/>
</dbReference>
<dbReference type="EMBL" id="JACRTK010000002">
    <property type="protein sequence ID" value="MBC8590842.1"/>
    <property type="molecule type" value="Genomic_DNA"/>
</dbReference>
<sequence>MFFSDAININNENDIRQIKEFLDIFQVNYDFPDKTFVIRDKGKIIATGSADGNILKYFFACEKYKGQGLIGVIYNSLLSYLLEQGHDSFFVFTTPNNKMIFESLGLKEVESTERVSLFEGGFYNYEKWVKKIKSSIKPKKDLRGAIVMNCNPMTLGHKYLIEKALENVDDLLIFVVEEDKSIFPFEDRFNILKKEFHNNPRINIIKGGPYIISQGTFPTYFIKKKDEMLDIYTELDGSIFANKIGKDLDIDIRFLGSEPKDEVTLYYNNTLKNILELKGIKVDIIPRRELEGNIISASYVRSLLKEDKVKEAYKYLPLSTIEYLKSDKGKEIIGVIQGYK</sequence>
<dbReference type="InterPro" id="IPR014729">
    <property type="entry name" value="Rossmann-like_a/b/a_fold"/>
</dbReference>
<dbReference type="SUPFAM" id="SSF52374">
    <property type="entry name" value="Nucleotidylyl transferase"/>
    <property type="match status" value="1"/>
</dbReference>
<evidence type="ECO:0000313" key="4">
    <source>
        <dbReference type="EMBL" id="MBC8590842.1"/>
    </source>
</evidence>
<evidence type="ECO:0000256" key="1">
    <source>
        <dbReference type="ARBA" id="ARBA00022741"/>
    </source>
</evidence>
<dbReference type="SMART" id="SM00764">
    <property type="entry name" value="Citrate_ly_lig"/>
    <property type="match status" value="1"/>
</dbReference>
<dbReference type="GO" id="GO:0005524">
    <property type="term" value="F:ATP binding"/>
    <property type="evidence" value="ECO:0007669"/>
    <property type="project" value="UniProtKB-KW"/>
</dbReference>
<keyword evidence="5" id="KW-1185">Reference proteome</keyword>
<proteinExistence type="predicted"/>
<organism evidence="4 5">
    <name type="scientific">Wansuia hejianensis</name>
    <dbReference type="NCBI Taxonomy" id="2763667"/>
    <lineage>
        <taxon>Bacteria</taxon>
        <taxon>Bacillati</taxon>
        <taxon>Bacillota</taxon>
        <taxon>Clostridia</taxon>
        <taxon>Lachnospirales</taxon>
        <taxon>Lachnospiraceae</taxon>
        <taxon>Wansuia</taxon>
    </lineage>
</organism>
<comment type="caution">
    <text evidence="4">The sequence shown here is derived from an EMBL/GenBank/DDBJ whole genome shotgun (WGS) entry which is preliminary data.</text>
</comment>
<dbReference type="NCBIfam" id="TIGR00125">
    <property type="entry name" value="cyt_tran_rel"/>
    <property type="match status" value="1"/>
</dbReference>
<dbReference type="GO" id="GO:0008771">
    <property type="term" value="F:[citrate (pro-3S)-lyase] ligase activity"/>
    <property type="evidence" value="ECO:0007669"/>
    <property type="project" value="InterPro"/>
</dbReference>
<evidence type="ECO:0000256" key="2">
    <source>
        <dbReference type="ARBA" id="ARBA00022840"/>
    </source>
</evidence>
<dbReference type="InterPro" id="IPR016181">
    <property type="entry name" value="Acyl_CoA_acyltransferase"/>
</dbReference>
<keyword evidence="1" id="KW-0547">Nucleotide-binding</keyword>
<dbReference type="Gene3D" id="3.40.630.30">
    <property type="match status" value="1"/>
</dbReference>
<dbReference type="InterPro" id="IPR000182">
    <property type="entry name" value="GNAT_dom"/>
</dbReference>
<dbReference type="GO" id="GO:0016747">
    <property type="term" value="F:acyltransferase activity, transferring groups other than amino-acyl groups"/>
    <property type="evidence" value="ECO:0007669"/>
    <property type="project" value="InterPro"/>
</dbReference>
<reference evidence="4 5" key="1">
    <citation type="submission" date="2020-08" db="EMBL/GenBank/DDBJ databases">
        <title>Genome public.</title>
        <authorList>
            <person name="Liu C."/>
            <person name="Sun Q."/>
        </authorList>
    </citation>
    <scope>NUCLEOTIDE SEQUENCE [LARGE SCALE GENOMIC DNA]</scope>
    <source>
        <strain evidence="4 5">NSJ-26</strain>
    </source>
</reference>
<evidence type="ECO:0000313" key="5">
    <source>
        <dbReference type="Proteomes" id="UP000601522"/>
    </source>
</evidence>
<feature type="domain" description="N-acetyltransferase" evidence="3">
    <location>
        <begin position="1"/>
        <end position="130"/>
    </location>
</feature>
<evidence type="ECO:0000259" key="3">
    <source>
        <dbReference type="PROSITE" id="PS51186"/>
    </source>
</evidence>
<keyword evidence="4" id="KW-0548">Nucleotidyltransferase</keyword>
<gene>
    <name evidence="4" type="ORF">H8689_06815</name>
</gene>
<dbReference type="PANTHER" id="PTHR40599:SF1">
    <property type="entry name" value="[CITRATE [PRO-3S]-LYASE] LIGASE"/>
    <property type="match status" value="1"/>
</dbReference>
<keyword evidence="2" id="KW-0067">ATP-binding</keyword>
<dbReference type="RefSeq" id="WP_249323675.1">
    <property type="nucleotide sequence ID" value="NZ_JACRTK010000002.1"/>
</dbReference>